<name>A0A6N7XG04_9ACTN</name>
<comment type="function">
    <text evidence="2">Functions as a ribosomal silencing factor. Interacts with ribosomal protein uL14 (rplN), blocking formation of intersubunit bridge B8. Prevents association of the 30S and 50S ribosomal subunits and the formation of functional ribosomes, thus repressing translation.</text>
</comment>
<dbReference type="AlphaFoldDB" id="A0A6N7XG04"/>
<dbReference type="GO" id="GO:0043023">
    <property type="term" value="F:ribosomal large subunit binding"/>
    <property type="evidence" value="ECO:0007669"/>
    <property type="project" value="TreeGrafter"/>
</dbReference>
<keyword evidence="2" id="KW-0810">Translation regulation</keyword>
<reference evidence="3 4" key="1">
    <citation type="submission" date="2019-08" db="EMBL/GenBank/DDBJ databases">
        <title>In-depth cultivation of the pig gut microbiome towards novel bacterial diversity and tailored functional studies.</title>
        <authorList>
            <person name="Wylensek D."/>
            <person name="Hitch T.C.A."/>
            <person name="Clavel T."/>
        </authorList>
    </citation>
    <scope>NUCLEOTIDE SEQUENCE [LARGE SCALE GENOMIC DNA]</scope>
    <source>
        <strain evidence="3 4">CA-Schmier-601-WT-1</strain>
    </source>
</reference>
<keyword evidence="4" id="KW-1185">Reference proteome</keyword>
<dbReference type="GO" id="GO:0042256">
    <property type="term" value="P:cytosolic ribosome assembly"/>
    <property type="evidence" value="ECO:0007669"/>
    <property type="project" value="UniProtKB-UniRule"/>
</dbReference>
<sequence length="128" mass="13971">MTVTPLQLAKVAAASADGKKAADIVLLDLSQVSDICDYFLICTAQNKPQMDAILDGIEEKVRVNCDERPLSMEGRGGSDWVLLDYGSVVVHVFKPEARDFYRLESLWGEAPRVDLGLSVSKGEPASEE</sequence>
<dbReference type="EMBL" id="VUNC01000007">
    <property type="protein sequence ID" value="MST73213.1"/>
    <property type="molecule type" value="Genomic_DNA"/>
</dbReference>
<accession>A0A6N7XG04</accession>
<dbReference type="GO" id="GO:0017148">
    <property type="term" value="P:negative regulation of translation"/>
    <property type="evidence" value="ECO:0007669"/>
    <property type="project" value="UniProtKB-UniRule"/>
</dbReference>
<keyword evidence="2" id="KW-0678">Repressor</keyword>
<dbReference type="SUPFAM" id="SSF81301">
    <property type="entry name" value="Nucleotidyltransferase"/>
    <property type="match status" value="1"/>
</dbReference>
<dbReference type="PANTHER" id="PTHR21043:SF0">
    <property type="entry name" value="MITOCHONDRIAL ASSEMBLY OF RIBOSOMAL LARGE SUBUNIT PROTEIN 1"/>
    <property type="match status" value="1"/>
</dbReference>
<evidence type="ECO:0000313" key="3">
    <source>
        <dbReference type="EMBL" id="MST73213.1"/>
    </source>
</evidence>
<dbReference type="Proteomes" id="UP000469325">
    <property type="component" value="Unassembled WGS sequence"/>
</dbReference>
<evidence type="ECO:0000256" key="2">
    <source>
        <dbReference type="HAMAP-Rule" id="MF_01477"/>
    </source>
</evidence>
<evidence type="ECO:0000256" key="1">
    <source>
        <dbReference type="ARBA" id="ARBA00010574"/>
    </source>
</evidence>
<dbReference type="HAMAP" id="MF_01477">
    <property type="entry name" value="Iojap_RsfS"/>
    <property type="match status" value="1"/>
</dbReference>
<comment type="caution">
    <text evidence="3">The sequence shown here is derived from an EMBL/GenBank/DDBJ whole genome shotgun (WGS) entry which is preliminary data.</text>
</comment>
<proteinExistence type="inferred from homology"/>
<comment type="similarity">
    <text evidence="1 2">Belongs to the Iojap/RsfS family.</text>
</comment>
<dbReference type="InterPro" id="IPR043519">
    <property type="entry name" value="NT_sf"/>
</dbReference>
<protein>
    <recommendedName>
        <fullName evidence="2">Ribosomal silencing factor RsfS</fullName>
    </recommendedName>
</protein>
<keyword evidence="2" id="KW-0963">Cytoplasm</keyword>
<dbReference type="Gene3D" id="3.30.460.10">
    <property type="entry name" value="Beta Polymerase, domain 2"/>
    <property type="match status" value="1"/>
</dbReference>
<dbReference type="GO" id="GO:0005737">
    <property type="term" value="C:cytoplasm"/>
    <property type="evidence" value="ECO:0007669"/>
    <property type="project" value="UniProtKB-SubCell"/>
</dbReference>
<dbReference type="InterPro" id="IPR004394">
    <property type="entry name" value="Iojap/RsfS/C7orf30"/>
</dbReference>
<organism evidence="3 4">
    <name type="scientific">Olsenella porci</name>
    <dbReference type="NCBI Taxonomy" id="2652279"/>
    <lineage>
        <taxon>Bacteria</taxon>
        <taxon>Bacillati</taxon>
        <taxon>Actinomycetota</taxon>
        <taxon>Coriobacteriia</taxon>
        <taxon>Coriobacteriales</taxon>
        <taxon>Atopobiaceae</taxon>
        <taxon>Olsenella</taxon>
    </lineage>
</organism>
<dbReference type="RefSeq" id="WP_154435851.1">
    <property type="nucleotide sequence ID" value="NZ_VUNC01000007.1"/>
</dbReference>
<evidence type="ECO:0000313" key="4">
    <source>
        <dbReference type="Proteomes" id="UP000469325"/>
    </source>
</evidence>
<dbReference type="Pfam" id="PF02410">
    <property type="entry name" value="RsfS"/>
    <property type="match status" value="1"/>
</dbReference>
<dbReference type="NCBIfam" id="TIGR00090">
    <property type="entry name" value="rsfS_iojap_ybeB"/>
    <property type="match status" value="1"/>
</dbReference>
<comment type="subunit">
    <text evidence="2">Interacts with ribosomal protein uL14 (rplN).</text>
</comment>
<dbReference type="PANTHER" id="PTHR21043">
    <property type="entry name" value="IOJAP SUPERFAMILY ORTHOLOG"/>
    <property type="match status" value="1"/>
</dbReference>
<comment type="subcellular location">
    <subcellularLocation>
        <location evidence="2">Cytoplasm</location>
    </subcellularLocation>
</comment>
<dbReference type="GO" id="GO:0090071">
    <property type="term" value="P:negative regulation of ribosome biogenesis"/>
    <property type="evidence" value="ECO:0007669"/>
    <property type="project" value="UniProtKB-UniRule"/>
</dbReference>
<gene>
    <name evidence="2 3" type="primary">rsfS</name>
    <name evidence="3" type="ORF">FYJ68_08865</name>
</gene>